<dbReference type="OrthoDB" id="383837at2157"/>
<dbReference type="EMBL" id="FOYT01000001">
    <property type="protein sequence ID" value="SFR34049.1"/>
    <property type="molecule type" value="Genomic_DNA"/>
</dbReference>
<evidence type="ECO:0000313" key="2">
    <source>
        <dbReference type="EMBL" id="SFR34049.1"/>
    </source>
</evidence>
<name>A0A1I6FVT3_9EURY</name>
<organism evidence="2 3">
    <name type="scientific">Halogeometricum rufum</name>
    <dbReference type="NCBI Taxonomy" id="553469"/>
    <lineage>
        <taxon>Archaea</taxon>
        <taxon>Methanobacteriati</taxon>
        <taxon>Methanobacteriota</taxon>
        <taxon>Stenosarchaea group</taxon>
        <taxon>Halobacteria</taxon>
        <taxon>Halobacteriales</taxon>
        <taxon>Haloferacaceae</taxon>
        <taxon>Halogeometricum</taxon>
    </lineage>
</organism>
<feature type="region of interest" description="Disordered" evidence="1">
    <location>
        <begin position="1"/>
        <end position="69"/>
    </location>
</feature>
<gene>
    <name evidence="2" type="ORF">SAMN04487947_0101</name>
</gene>
<evidence type="ECO:0000256" key="1">
    <source>
        <dbReference type="SAM" id="MobiDB-lite"/>
    </source>
</evidence>
<evidence type="ECO:0000313" key="3">
    <source>
        <dbReference type="Proteomes" id="UP000198531"/>
    </source>
</evidence>
<proteinExistence type="predicted"/>
<sequence length="69" mass="7334">MSTNFSGCGVVPSFYGDPQHETDSPTDAERVGVSTPTPQSERALYDYAQRSRDRTPGPANALSADAQTA</sequence>
<dbReference type="AlphaFoldDB" id="A0A1I6FVT3"/>
<dbReference type="Proteomes" id="UP000198531">
    <property type="component" value="Unassembled WGS sequence"/>
</dbReference>
<reference evidence="3" key="1">
    <citation type="submission" date="2016-10" db="EMBL/GenBank/DDBJ databases">
        <authorList>
            <person name="Varghese N."/>
            <person name="Submissions S."/>
        </authorList>
    </citation>
    <scope>NUCLEOTIDE SEQUENCE [LARGE SCALE GENOMIC DNA]</scope>
    <source>
        <strain evidence="3">CGMCC 1.7736</strain>
    </source>
</reference>
<accession>A0A1I6FVT3</accession>
<protein>
    <submittedName>
        <fullName evidence="2">Uncharacterized protein</fullName>
    </submittedName>
</protein>
<feature type="compositionally biased region" description="Basic and acidic residues" evidence="1">
    <location>
        <begin position="18"/>
        <end position="30"/>
    </location>
</feature>
<dbReference type="RefSeq" id="WP_089803797.1">
    <property type="nucleotide sequence ID" value="NZ_FOYT01000001.1"/>
</dbReference>
<keyword evidence="3" id="KW-1185">Reference proteome</keyword>